<comment type="subcellular location">
    <subcellularLocation>
        <location evidence="11">Endoplasmic reticulum membrane</location>
        <topology evidence="11">Single-pass membrane protein</topology>
    </subcellularLocation>
</comment>
<dbReference type="GO" id="GO:0005789">
    <property type="term" value="C:endoplasmic reticulum membrane"/>
    <property type="evidence" value="ECO:0007669"/>
    <property type="project" value="UniProtKB-SubCell"/>
</dbReference>
<evidence type="ECO:0000256" key="1">
    <source>
        <dbReference type="ARBA" id="ARBA00002399"/>
    </source>
</evidence>
<dbReference type="PROSITE" id="PS51918">
    <property type="entry name" value="RADICAL_SAM"/>
    <property type="match status" value="1"/>
</dbReference>
<evidence type="ECO:0000259" key="14">
    <source>
        <dbReference type="PROSITE" id="PS51918"/>
    </source>
</evidence>
<evidence type="ECO:0000256" key="4">
    <source>
        <dbReference type="ARBA" id="ARBA00022679"/>
    </source>
</evidence>
<dbReference type="SMART" id="SM00729">
    <property type="entry name" value="Elp3"/>
    <property type="match status" value="1"/>
</dbReference>
<dbReference type="SFLD" id="SFLDS00029">
    <property type="entry name" value="Radical_SAM"/>
    <property type="match status" value="1"/>
</dbReference>
<dbReference type="InterPro" id="IPR013848">
    <property type="entry name" value="Methylthiotransferase_N"/>
</dbReference>
<dbReference type="PROSITE" id="PS51449">
    <property type="entry name" value="MTTASE_N"/>
    <property type="match status" value="1"/>
</dbReference>
<dbReference type="InterPro" id="IPR006466">
    <property type="entry name" value="MiaB-like_arc_euk"/>
</dbReference>
<dbReference type="InterPro" id="IPR007197">
    <property type="entry name" value="rSAM"/>
</dbReference>
<keyword evidence="16" id="KW-1185">Reference proteome</keyword>
<keyword evidence="7 11" id="KW-0479">Metal-binding</keyword>
<comment type="catalytic activity">
    <reaction evidence="10 11">
        <text>N(6)-L-threonylcarbamoyladenosine(37) in tRNA + (sulfur carrier)-SH + AH2 + 2 S-adenosyl-L-methionine = 2-methylsulfanyl-N(6)-L-threonylcarbamoyladenosine(37) in tRNA + (sulfur carrier)-H + 5'-deoxyadenosine + L-methionine + A + S-adenosyl-L-homocysteine + 2 H(+)</text>
        <dbReference type="Rhea" id="RHEA:37075"/>
        <dbReference type="Rhea" id="RHEA-COMP:10163"/>
        <dbReference type="Rhea" id="RHEA-COMP:11092"/>
        <dbReference type="Rhea" id="RHEA-COMP:14737"/>
        <dbReference type="Rhea" id="RHEA-COMP:14739"/>
        <dbReference type="ChEBI" id="CHEBI:13193"/>
        <dbReference type="ChEBI" id="CHEBI:15378"/>
        <dbReference type="ChEBI" id="CHEBI:17319"/>
        <dbReference type="ChEBI" id="CHEBI:17499"/>
        <dbReference type="ChEBI" id="CHEBI:29917"/>
        <dbReference type="ChEBI" id="CHEBI:57844"/>
        <dbReference type="ChEBI" id="CHEBI:57856"/>
        <dbReference type="ChEBI" id="CHEBI:59789"/>
        <dbReference type="ChEBI" id="CHEBI:64428"/>
        <dbReference type="ChEBI" id="CHEBI:74418"/>
        <dbReference type="ChEBI" id="CHEBI:74420"/>
        <dbReference type="EC" id="2.8.4.5"/>
    </reaction>
</comment>
<evidence type="ECO:0000256" key="10">
    <source>
        <dbReference type="ARBA" id="ARBA00051661"/>
    </source>
</evidence>
<dbReference type="InterPro" id="IPR020612">
    <property type="entry name" value="Methylthiotransferase_CS"/>
</dbReference>
<keyword evidence="5 11" id="KW-0949">S-adenosyl-L-methionine</keyword>
<dbReference type="NCBIfam" id="TIGR00089">
    <property type="entry name" value="MiaB/RimO family radical SAM methylthiotransferase"/>
    <property type="match status" value="1"/>
</dbReference>
<dbReference type="InterPro" id="IPR038135">
    <property type="entry name" value="Methylthiotransferase_N_sf"/>
</dbReference>
<dbReference type="PANTHER" id="PTHR11918:SF45">
    <property type="entry name" value="THREONYLCARBAMOYLADENOSINE TRNA METHYLTHIOTRANSFERASE"/>
    <property type="match status" value="1"/>
</dbReference>
<dbReference type="GO" id="GO:0051539">
    <property type="term" value="F:4 iron, 4 sulfur cluster binding"/>
    <property type="evidence" value="ECO:0007669"/>
    <property type="project" value="UniProtKB-UniRule"/>
</dbReference>
<comment type="similarity">
    <text evidence="2 11">Belongs to the methylthiotransferase family. CDKAL1 subfamily.</text>
</comment>
<organism evidence="15 16">
    <name type="scientific">Paralvinella palmiformis</name>
    <dbReference type="NCBI Taxonomy" id="53620"/>
    <lineage>
        <taxon>Eukaryota</taxon>
        <taxon>Metazoa</taxon>
        <taxon>Spiralia</taxon>
        <taxon>Lophotrochozoa</taxon>
        <taxon>Annelida</taxon>
        <taxon>Polychaeta</taxon>
        <taxon>Sedentaria</taxon>
        <taxon>Canalipalpata</taxon>
        <taxon>Terebellida</taxon>
        <taxon>Terebelliformia</taxon>
        <taxon>Alvinellidae</taxon>
        <taxon>Paralvinella</taxon>
    </lineage>
</organism>
<keyword evidence="6 11" id="KW-0819">tRNA processing</keyword>
<dbReference type="GO" id="GO:0035598">
    <property type="term" value="F:tRNA (N(6)-L-threonylcarbamoyladenosine(37)-C(2))-methylthiotransferase activity"/>
    <property type="evidence" value="ECO:0007669"/>
    <property type="project" value="UniProtKB-UniRule"/>
</dbReference>
<evidence type="ECO:0000256" key="11">
    <source>
        <dbReference type="RuleBase" id="RU368081"/>
    </source>
</evidence>
<dbReference type="EC" id="2.8.4.5" evidence="11"/>
<dbReference type="EMBL" id="JAODUP010000187">
    <property type="protein sequence ID" value="KAK2157653.1"/>
    <property type="molecule type" value="Genomic_DNA"/>
</dbReference>
<comment type="function">
    <text evidence="1 11">Catalyzes the methylthiolation of N6-threonylcarbamoyladenosine (t(6)A), leading to the formation of 2-methylthio-N6-threonylcarbamoyladenosine (ms(2)t(6)A) at position 37 in tRNAs that read codons beginning with adenine.</text>
</comment>
<comment type="caution">
    <text evidence="15">The sequence shown here is derived from an EMBL/GenBank/DDBJ whole genome shotgun (WGS) entry which is preliminary data.</text>
</comment>
<sequence length="556" mass="62616">MRKWIRLLCGLTQDGVRQTKSAKDKYVVPASLSESAVEDIEDLVTTDDILSDDYIHIRKDVVPKARKKKAKQHNKDHCRVEELKTDSIIPDDQEEADLWLLNSCTVKSPAEDHFRNEVNKGRKAGKFVVTAGCVPQGQPKTDYIQGLSVIGVQQIDRVVEVVEETLKGHTVRFLGQKKGDGKKKGGASLALPKIRKNPLIEIIAINTGCLNQCTYCKTKHARGELGSYPPEEIVDRAKQSFKEGCVEIWLTSEDLGAYGRDIGVTLPELLWKLVDVIPEGAMMRLGMTNPPYILEHLDEMAKILNHPRVYSFLHVPVQSGSDSVLMDMKREYCQADFRRVVDFLKDGVPEITIATDVICGFPTETEEDFVDTLQLVRDYKFPSLFINQFFPRPGTPAAKMQKVPTQEVKKRTRLITELFHSYRPYDDKVGRRQNVLVTEVSHDKQYFVAHNKCYDQVLVPMDDNLMGRMIEVDITSAGKHYLMSQLTLGGSVTRPSNVPPPLIKGRVSGQQFTTTEHHQVSAPDDYPAHPLWVQLTVVAVITALLIKIIISVFMPA</sequence>
<evidence type="ECO:0000256" key="5">
    <source>
        <dbReference type="ARBA" id="ARBA00022691"/>
    </source>
</evidence>
<reference evidence="15" key="1">
    <citation type="journal article" date="2023" name="Mol. Biol. Evol.">
        <title>Third-Generation Sequencing Reveals the Adaptive Role of the Epigenome in Three Deep-Sea Polychaetes.</title>
        <authorList>
            <person name="Perez M."/>
            <person name="Aroh O."/>
            <person name="Sun Y."/>
            <person name="Lan Y."/>
            <person name="Juniper S.K."/>
            <person name="Young C.R."/>
            <person name="Angers B."/>
            <person name="Qian P.Y."/>
        </authorList>
    </citation>
    <scope>NUCLEOTIDE SEQUENCE</scope>
    <source>
        <strain evidence="15">P08H-3</strain>
    </source>
</reference>
<feature type="domain" description="MTTase N-terminal" evidence="13">
    <location>
        <begin position="59"/>
        <end position="167"/>
    </location>
</feature>
<dbReference type="InterPro" id="IPR005839">
    <property type="entry name" value="Methylthiotransferase"/>
</dbReference>
<dbReference type="Proteomes" id="UP001208570">
    <property type="component" value="Unassembled WGS sequence"/>
</dbReference>
<evidence type="ECO:0000256" key="6">
    <source>
        <dbReference type="ARBA" id="ARBA00022694"/>
    </source>
</evidence>
<evidence type="ECO:0000313" key="16">
    <source>
        <dbReference type="Proteomes" id="UP001208570"/>
    </source>
</evidence>
<keyword evidence="9 11" id="KW-0411">Iron-sulfur</keyword>
<dbReference type="PROSITE" id="PS50926">
    <property type="entry name" value="TRAM"/>
    <property type="match status" value="1"/>
</dbReference>
<dbReference type="Gene3D" id="3.40.50.12160">
    <property type="entry name" value="Methylthiotransferase, N-terminal domain"/>
    <property type="match status" value="1"/>
</dbReference>
<dbReference type="InterPro" id="IPR023404">
    <property type="entry name" value="rSAM_horseshoe"/>
</dbReference>
<accession>A0AAD9JQS0</accession>
<dbReference type="Pfam" id="PF00919">
    <property type="entry name" value="UPF0004"/>
    <property type="match status" value="1"/>
</dbReference>
<protein>
    <recommendedName>
        <fullName evidence="11">tRNA-t(6)A37 methylthiotransferase</fullName>
        <ecNumber evidence="11">2.8.4.5</ecNumber>
    </recommendedName>
</protein>
<feature type="domain" description="Radical SAM core" evidence="14">
    <location>
        <begin position="195"/>
        <end position="426"/>
    </location>
</feature>
<keyword evidence="8 11" id="KW-0408">Iron</keyword>
<keyword evidence="11" id="KW-0812">Transmembrane</keyword>
<dbReference type="InterPro" id="IPR006638">
    <property type="entry name" value="Elp3/MiaA/NifB-like_rSAM"/>
</dbReference>
<dbReference type="FunFam" id="3.80.30.20:FF:000002">
    <property type="entry name" value="threonylcarbamoyladenosine tRNA methylthiotransferase isoform X2"/>
    <property type="match status" value="1"/>
</dbReference>
<dbReference type="AlphaFoldDB" id="A0AAD9JQS0"/>
<keyword evidence="3 11" id="KW-0004">4Fe-4S</keyword>
<dbReference type="PANTHER" id="PTHR11918">
    <property type="entry name" value="RADICAL SAM PROTEINS"/>
    <property type="match status" value="1"/>
</dbReference>
<proteinExistence type="inferred from homology"/>
<evidence type="ECO:0000313" key="15">
    <source>
        <dbReference type="EMBL" id="KAK2157653.1"/>
    </source>
</evidence>
<name>A0AAD9JQS0_9ANNE</name>
<keyword evidence="11" id="KW-0256">Endoplasmic reticulum</keyword>
<dbReference type="GO" id="GO:0046872">
    <property type="term" value="F:metal ion binding"/>
    <property type="evidence" value="ECO:0007669"/>
    <property type="project" value="UniProtKB-UniRule"/>
</dbReference>
<evidence type="ECO:0000256" key="7">
    <source>
        <dbReference type="ARBA" id="ARBA00022723"/>
    </source>
</evidence>
<evidence type="ECO:0000256" key="3">
    <source>
        <dbReference type="ARBA" id="ARBA00022485"/>
    </source>
</evidence>
<dbReference type="Gene3D" id="3.80.30.20">
    <property type="entry name" value="tm_1862 like domain"/>
    <property type="match status" value="1"/>
</dbReference>
<dbReference type="SFLD" id="SFLDG01082">
    <property type="entry name" value="B12-binding_domain_containing"/>
    <property type="match status" value="1"/>
</dbReference>
<evidence type="ECO:0000256" key="9">
    <source>
        <dbReference type="ARBA" id="ARBA00023014"/>
    </source>
</evidence>
<dbReference type="InterPro" id="IPR058240">
    <property type="entry name" value="rSAM_sf"/>
</dbReference>
<feature type="transmembrane region" description="Helical" evidence="11">
    <location>
        <begin position="531"/>
        <end position="554"/>
    </location>
</feature>
<evidence type="ECO:0000256" key="2">
    <source>
        <dbReference type="ARBA" id="ARBA00008616"/>
    </source>
</evidence>
<evidence type="ECO:0000259" key="13">
    <source>
        <dbReference type="PROSITE" id="PS51449"/>
    </source>
</evidence>
<comment type="cofactor">
    <cofactor evidence="11">
        <name>[4Fe-4S] cluster</name>
        <dbReference type="ChEBI" id="CHEBI:49883"/>
    </cofactor>
    <text evidence="11">Binds 1 or 2 [4Fe-4S] cluster. One cluster is coordinated with 3 cysteines and an exchangeable S-adenosyl-L-methionine.</text>
</comment>
<keyword evidence="11" id="KW-1133">Transmembrane helix</keyword>
<evidence type="ECO:0000256" key="8">
    <source>
        <dbReference type="ARBA" id="ARBA00023004"/>
    </source>
</evidence>
<dbReference type="PROSITE" id="PS01278">
    <property type="entry name" value="MTTASE_RADICAL"/>
    <property type="match status" value="1"/>
</dbReference>
<dbReference type="NCBIfam" id="TIGR01578">
    <property type="entry name" value="MiaB-like-B"/>
    <property type="match status" value="1"/>
</dbReference>
<keyword evidence="4 11" id="KW-0808">Transferase</keyword>
<dbReference type="Pfam" id="PF04055">
    <property type="entry name" value="Radical_SAM"/>
    <property type="match status" value="1"/>
</dbReference>
<dbReference type="CDD" id="cd01335">
    <property type="entry name" value="Radical_SAM"/>
    <property type="match status" value="1"/>
</dbReference>
<dbReference type="SUPFAM" id="SSF102114">
    <property type="entry name" value="Radical SAM enzymes"/>
    <property type="match status" value="1"/>
</dbReference>
<evidence type="ECO:0000259" key="12">
    <source>
        <dbReference type="PROSITE" id="PS50926"/>
    </source>
</evidence>
<feature type="domain" description="TRAM" evidence="12">
    <location>
        <begin position="426"/>
        <end position="488"/>
    </location>
</feature>
<keyword evidence="11" id="KW-0472">Membrane</keyword>
<gene>
    <name evidence="15" type="ORF">LSH36_187g00019</name>
</gene>
<dbReference type="InterPro" id="IPR002792">
    <property type="entry name" value="TRAM_dom"/>
</dbReference>